<evidence type="ECO:0000313" key="2">
    <source>
        <dbReference type="EMBL" id="SPC97943.1"/>
    </source>
</evidence>
<accession>A0A2N9GEF0</accession>
<gene>
    <name evidence="2" type="ORF">FSB_LOCUS25825</name>
</gene>
<proteinExistence type="predicted"/>
<feature type="region of interest" description="Disordered" evidence="1">
    <location>
        <begin position="1"/>
        <end position="100"/>
    </location>
</feature>
<sequence length="100" mass="11178">MTKKMRQWPKRPRDLPWPPKSVPAEIRNDEKQAGHLPLSTGHGGLRHKVVHGSTSWNKSDNQGLKRLEKSAMATKATTTREQRPPQPSTPVVLAPPHHGT</sequence>
<feature type="compositionally biased region" description="Polar residues" evidence="1">
    <location>
        <begin position="52"/>
        <end position="62"/>
    </location>
</feature>
<feature type="compositionally biased region" description="Basic residues" evidence="1">
    <location>
        <begin position="1"/>
        <end position="10"/>
    </location>
</feature>
<dbReference type="AlphaFoldDB" id="A0A2N9GEF0"/>
<dbReference type="EMBL" id="OIVN01001813">
    <property type="protein sequence ID" value="SPC97943.1"/>
    <property type="molecule type" value="Genomic_DNA"/>
</dbReference>
<protein>
    <submittedName>
        <fullName evidence="2">Uncharacterized protein</fullName>
    </submittedName>
</protein>
<name>A0A2N9GEF0_FAGSY</name>
<evidence type="ECO:0000256" key="1">
    <source>
        <dbReference type="SAM" id="MobiDB-lite"/>
    </source>
</evidence>
<organism evidence="2">
    <name type="scientific">Fagus sylvatica</name>
    <name type="common">Beechnut</name>
    <dbReference type="NCBI Taxonomy" id="28930"/>
    <lineage>
        <taxon>Eukaryota</taxon>
        <taxon>Viridiplantae</taxon>
        <taxon>Streptophyta</taxon>
        <taxon>Embryophyta</taxon>
        <taxon>Tracheophyta</taxon>
        <taxon>Spermatophyta</taxon>
        <taxon>Magnoliopsida</taxon>
        <taxon>eudicotyledons</taxon>
        <taxon>Gunneridae</taxon>
        <taxon>Pentapetalae</taxon>
        <taxon>rosids</taxon>
        <taxon>fabids</taxon>
        <taxon>Fagales</taxon>
        <taxon>Fagaceae</taxon>
        <taxon>Fagus</taxon>
    </lineage>
</organism>
<reference evidence="2" key="1">
    <citation type="submission" date="2018-02" db="EMBL/GenBank/DDBJ databases">
        <authorList>
            <person name="Cohen D.B."/>
            <person name="Kent A.D."/>
        </authorList>
    </citation>
    <scope>NUCLEOTIDE SEQUENCE</scope>
</reference>